<accession>A0AAD7GXM0</accession>
<protein>
    <recommendedName>
        <fullName evidence="3">F-box domain-containing protein</fullName>
    </recommendedName>
</protein>
<sequence>MLHTLPLELATEICAFACPETLSDPHPSHAPLLLTHVCQDWRRITHSIPRLWSELTLSYDHVGEPPTVLIEQWLRRAKLVSLSLWLGTSLPQEIIPVISRHSAKWKALEFHVGPTIHELAEINPIGGFPSLARLVVRSSQLSDPPARPTEIDAFNNAPLLRELYFGGTPAQLKKLVVPWSQLTTYACTRMGVAEVLAVLAKTPNLVHCRLTTSTANPSAVLMSPLQHLKTLTFPLSSRLHILANLTLPELQSLDVGLPQEDDIETLLAFLGRSSCKLLHFSACARDTPAFSFYPCLRAMPTLSSLRLVITPFAEIASLFEVLGEDQSLLPALEYLIIVSEGRMVFNYDDLLAMLSARSSMDGCVSVRRIALHWTSEPDPEFFPTPEMHSKLIVTGVSLHIGPDPPMA</sequence>
<comment type="caution">
    <text evidence="1">The sequence shown here is derived from an EMBL/GenBank/DDBJ whole genome shotgun (WGS) entry which is preliminary data.</text>
</comment>
<dbReference type="InterPro" id="IPR032675">
    <property type="entry name" value="LRR_dom_sf"/>
</dbReference>
<reference evidence="1" key="1">
    <citation type="submission" date="2023-03" db="EMBL/GenBank/DDBJ databases">
        <title>Massive genome expansion in bonnet fungi (Mycena s.s.) driven by repeated elements and novel gene families across ecological guilds.</title>
        <authorList>
            <consortium name="Lawrence Berkeley National Laboratory"/>
            <person name="Harder C.B."/>
            <person name="Miyauchi S."/>
            <person name="Viragh M."/>
            <person name="Kuo A."/>
            <person name="Thoen E."/>
            <person name="Andreopoulos B."/>
            <person name="Lu D."/>
            <person name="Skrede I."/>
            <person name="Drula E."/>
            <person name="Henrissat B."/>
            <person name="Morin E."/>
            <person name="Kohler A."/>
            <person name="Barry K."/>
            <person name="LaButti K."/>
            <person name="Morin E."/>
            <person name="Salamov A."/>
            <person name="Lipzen A."/>
            <person name="Mereny Z."/>
            <person name="Hegedus B."/>
            <person name="Baldrian P."/>
            <person name="Stursova M."/>
            <person name="Weitz H."/>
            <person name="Taylor A."/>
            <person name="Grigoriev I.V."/>
            <person name="Nagy L.G."/>
            <person name="Martin F."/>
            <person name="Kauserud H."/>
        </authorList>
    </citation>
    <scope>NUCLEOTIDE SEQUENCE</scope>
    <source>
        <strain evidence="1">CBHHK067</strain>
    </source>
</reference>
<proteinExistence type="predicted"/>
<dbReference type="AlphaFoldDB" id="A0AAD7GXM0"/>
<dbReference type="Gene3D" id="3.80.10.10">
    <property type="entry name" value="Ribonuclease Inhibitor"/>
    <property type="match status" value="1"/>
</dbReference>
<organism evidence="1 2">
    <name type="scientific">Mycena rosella</name>
    <name type="common">Pink bonnet</name>
    <name type="synonym">Agaricus rosellus</name>
    <dbReference type="NCBI Taxonomy" id="1033263"/>
    <lineage>
        <taxon>Eukaryota</taxon>
        <taxon>Fungi</taxon>
        <taxon>Dikarya</taxon>
        <taxon>Basidiomycota</taxon>
        <taxon>Agaricomycotina</taxon>
        <taxon>Agaricomycetes</taxon>
        <taxon>Agaricomycetidae</taxon>
        <taxon>Agaricales</taxon>
        <taxon>Marasmiineae</taxon>
        <taxon>Mycenaceae</taxon>
        <taxon>Mycena</taxon>
    </lineage>
</organism>
<keyword evidence="2" id="KW-1185">Reference proteome</keyword>
<gene>
    <name evidence="1" type="ORF">B0H17DRAFT_1192037</name>
</gene>
<dbReference type="SUPFAM" id="SSF52047">
    <property type="entry name" value="RNI-like"/>
    <property type="match status" value="1"/>
</dbReference>
<dbReference type="EMBL" id="JARKIE010000005">
    <property type="protein sequence ID" value="KAJ7707558.1"/>
    <property type="molecule type" value="Genomic_DNA"/>
</dbReference>
<name>A0AAD7GXM0_MYCRO</name>
<evidence type="ECO:0000313" key="1">
    <source>
        <dbReference type="EMBL" id="KAJ7707558.1"/>
    </source>
</evidence>
<evidence type="ECO:0000313" key="2">
    <source>
        <dbReference type="Proteomes" id="UP001221757"/>
    </source>
</evidence>
<evidence type="ECO:0008006" key="3">
    <source>
        <dbReference type="Google" id="ProtNLM"/>
    </source>
</evidence>
<dbReference type="Proteomes" id="UP001221757">
    <property type="component" value="Unassembled WGS sequence"/>
</dbReference>